<accession>A0AAU9JKA7</accession>
<gene>
    <name evidence="2" type="ORF">BSTOLATCC_MIC30535</name>
</gene>
<protein>
    <submittedName>
        <fullName evidence="2">Uncharacterized protein</fullName>
    </submittedName>
</protein>
<reference evidence="2" key="1">
    <citation type="submission" date="2021-09" db="EMBL/GenBank/DDBJ databases">
        <authorList>
            <consortium name="AG Swart"/>
            <person name="Singh M."/>
            <person name="Singh A."/>
            <person name="Seah K."/>
            <person name="Emmerich C."/>
        </authorList>
    </citation>
    <scope>NUCLEOTIDE SEQUENCE</scope>
    <source>
        <strain evidence="2">ATCC30299</strain>
    </source>
</reference>
<keyword evidence="1" id="KW-1133">Transmembrane helix</keyword>
<evidence type="ECO:0000313" key="3">
    <source>
        <dbReference type="Proteomes" id="UP001162131"/>
    </source>
</evidence>
<evidence type="ECO:0000256" key="1">
    <source>
        <dbReference type="SAM" id="Phobius"/>
    </source>
</evidence>
<dbReference type="AlphaFoldDB" id="A0AAU9JKA7"/>
<keyword evidence="1" id="KW-0812">Transmembrane</keyword>
<organism evidence="2 3">
    <name type="scientific">Blepharisma stoltei</name>
    <dbReference type="NCBI Taxonomy" id="1481888"/>
    <lineage>
        <taxon>Eukaryota</taxon>
        <taxon>Sar</taxon>
        <taxon>Alveolata</taxon>
        <taxon>Ciliophora</taxon>
        <taxon>Postciliodesmatophora</taxon>
        <taxon>Heterotrichea</taxon>
        <taxon>Heterotrichida</taxon>
        <taxon>Blepharismidae</taxon>
        <taxon>Blepharisma</taxon>
    </lineage>
</organism>
<dbReference type="PROSITE" id="PS51257">
    <property type="entry name" value="PROKAR_LIPOPROTEIN"/>
    <property type="match status" value="1"/>
</dbReference>
<evidence type="ECO:0000313" key="2">
    <source>
        <dbReference type="EMBL" id="CAG9322155.1"/>
    </source>
</evidence>
<comment type="caution">
    <text evidence="2">The sequence shown here is derived from an EMBL/GenBank/DDBJ whole genome shotgun (WGS) entry which is preliminary data.</text>
</comment>
<keyword evidence="3" id="KW-1185">Reference proteome</keyword>
<dbReference type="EMBL" id="CAJZBQ010000030">
    <property type="protein sequence ID" value="CAG9322155.1"/>
    <property type="molecule type" value="Genomic_DNA"/>
</dbReference>
<keyword evidence="1" id="KW-0472">Membrane</keyword>
<dbReference type="Proteomes" id="UP001162131">
    <property type="component" value="Unassembled WGS sequence"/>
</dbReference>
<sequence length="71" mass="8016">MPIVSIKNIKVEIILIRDLIILHLPLVYFSVFLACCAWPTQKMKPAVYAKSASNYIFIPNFASIHSSTYTA</sequence>
<feature type="transmembrane region" description="Helical" evidence="1">
    <location>
        <begin position="20"/>
        <end position="40"/>
    </location>
</feature>
<name>A0AAU9JKA7_9CILI</name>
<proteinExistence type="predicted"/>